<dbReference type="RefSeq" id="WP_227254808.1">
    <property type="nucleotide sequence ID" value="NZ_CP053452.2"/>
</dbReference>
<dbReference type="Pfam" id="PF00994">
    <property type="entry name" value="MoCF_biosynth"/>
    <property type="match status" value="1"/>
</dbReference>
<evidence type="ECO:0000256" key="3">
    <source>
        <dbReference type="ARBA" id="ARBA00010763"/>
    </source>
</evidence>
<comment type="catalytic activity">
    <reaction evidence="5">
        <text>adenylyl-molybdopterin + molybdate = Mo-molybdopterin + AMP + H(+)</text>
        <dbReference type="Rhea" id="RHEA:35047"/>
        <dbReference type="ChEBI" id="CHEBI:15378"/>
        <dbReference type="ChEBI" id="CHEBI:36264"/>
        <dbReference type="ChEBI" id="CHEBI:62727"/>
        <dbReference type="ChEBI" id="CHEBI:71302"/>
        <dbReference type="ChEBI" id="CHEBI:456215"/>
        <dbReference type="EC" id="2.10.1.1"/>
    </reaction>
</comment>
<evidence type="ECO:0000313" key="9">
    <source>
        <dbReference type="Proteomes" id="UP000503447"/>
    </source>
</evidence>
<reference evidence="9" key="1">
    <citation type="submission" date="2020-05" db="EMBL/GenBank/DDBJ databases">
        <title>Frigoriglobus tundricola gen. nov., sp. nov., a psychrotolerant cellulolytic planctomycete of the family Gemmataceae with two divergent copies of 16S rRNA gene.</title>
        <authorList>
            <person name="Kulichevskaya I.S."/>
            <person name="Ivanova A.A."/>
            <person name="Naumoff D.G."/>
            <person name="Beletsky A.V."/>
            <person name="Rijpstra W.I.C."/>
            <person name="Sinninghe Damste J.S."/>
            <person name="Mardanov A.V."/>
            <person name="Ravin N.V."/>
            <person name="Dedysh S.N."/>
        </authorList>
    </citation>
    <scope>NUCLEOTIDE SEQUENCE [LARGE SCALE GENOMIC DNA]</scope>
    <source>
        <strain evidence="9">PL17</strain>
    </source>
</reference>
<dbReference type="Proteomes" id="UP000503447">
    <property type="component" value="Chromosome"/>
</dbReference>
<feature type="domain" description="MoaB/Mog" evidence="7">
    <location>
        <begin position="196"/>
        <end position="347"/>
    </location>
</feature>
<dbReference type="KEGG" id="ftj:FTUN_1815"/>
<evidence type="ECO:0000256" key="6">
    <source>
        <dbReference type="RuleBase" id="RU365090"/>
    </source>
</evidence>
<keyword evidence="6" id="KW-0479">Metal-binding</keyword>
<dbReference type="Gene3D" id="2.40.340.10">
    <property type="entry name" value="MoeA, C-terminal, domain IV"/>
    <property type="match status" value="1"/>
</dbReference>
<dbReference type="NCBIfam" id="NF045515">
    <property type="entry name" value="Glp_gephyrin"/>
    <property type="match status" value="1"/>
</dbReference>
<dbReference type="Gene3D" id="3.40.980.10">
    <property type="entry name" value="MoaB/Mog-like domain"/>
    <property type="match status" value="1"/>
</dbReference>
<dbReference type="InterPro" id="IPR005110">
    <property type="entry name" value="MoeA_linker/N"/>
</dbReference>
<dbReference type="Gene3D" id="2.170.190.11">
    <property type="entry name" value="Molybdopterin biosynthesis moea protein, domain 3"/>
    <property type="match status" value="1"/>
</dbReference>
<evidence type="ECO:0000256" key="1">
    <source>
        <dbReference type="ARBA" id="ARBA00002901"/>
    </source>
</evidence>
<dbReference type="AlphaFoldDB" id="A0A6M5YJZ6"/>
<dbReference type="Pfam" id="PF03454">
    <property type="entry name" value="MoeA_C"/>
    <property type="match status" value="1"/>
</dbReference>
<dbReference type="InterPro" id="IPR005111">
    <property type="entry name" value="MoeA_C_domain_IV"/>
</dbReference>
<comment type="cofactor">
    <cofactor evidence="6">
        <name>Mg(2+)</name>
        <dbReference type="ChEBI" id="CHEBI:18420"/>
    </cofactor>
</comment>
<evidence type="ECO:0000256" key="5">
    <source>
        <dbReference type="ARBA" id="ARBA00047317"/>
    </source>
</evidence>
<dbReference type="SUPFAM" id="SSF53218">
    <property type="entry name" value="Molybdenum cofactor biosynthesis proteins"/>
    <property type="match status" value="1"/>
</dbReference>
<keyword evidence="6" id="KW-0460">Magnesium</keyword>
<dbReference type="InterPro" id="IPR036688">
    <property type="entry name" value="MoeA_C_domain_IV_sf"/>
</dbReference>
<comment type="pathway">
    <text evidence="2 6">Cofactor biosynthesis; molybdopterin biosynthesis.</text>
</comment>
<dbReference type="SUPFAM" id="SSF63882">
    <property type="entry name" value="MoeA N-terminal region -like"/>
    <property type="match status" value="1"/>
</dbReference>
<dbReference type="InterPro" id="IPR038987">
    <property type="entry name" value="MoeA-like"/>
</dbReference>
<keyword evidence="9" id="KW-1185">Reference proteome</keyword>
<sequence>MSDTRFDDVRMRGFLRRADVDTVLTLLDARTSALPGEPVPLSEAAGRVLALVVTSNVDVPAFARAAMDGYAVCAADTADATPTAPRALTLVGESLPARPFSGEVKAGQAVRITTGAPVPLGADAVLMAELAELEAADRVAARAPVVSGKHIVRVAEDVARGSVVLPSGRRLRPQDVGLLASIGTATVTAVRRPRVAILVTGHEVLPPGAVPEGHKIVDSNSPMLAALAARDGASVLPVRYVRDDPAAVREALVTAAQQAEVILCSGGTSVGTEDHAPRAAAELGELAVHGVALRPAGPLGIAFLPAPGARRDASEPPTLPVVLFLLPGNPVSCLCAYDLFAGRVVRRLGGRSWELPYRTRALPLARDVPSTVGRVDYVRVKVEGNEVVPLGTGGASNLSTAVAADGFVLVPAALGHLTQGENVTVWLYDA</sequence>
<dbReference type="EMBL" id="CP053452">
    <property type="protein sequence ID" value="QJW94295.1"/>
    <property type="molecule type" value="Genomic_DNA"/>
</dbReference>
<dbReference type="EC" id="2.10.1.1" evidence="6"/>
<dbReference type="SMART" id="SM00852">
    <property type="entry name" value="MoCF_biosynth"/>
    <property type="match status" value="1"/>
</dbReference>
<dbReference type="InterPro" id="IPR036135">
    <property type="entry name" value="MoeA_linker/N_sf"/>
</dbReference>
<dbReference type="Gene3D" id="3.90.105.10">
    <property type="entry name" value="Molybdopterin biosynthesis moea protein, domain 2"/>
    <property type="match status" value="1"/>
</dbReference>
<keyword evidence="4 6" id="KW-0501">Molybdenum cofactor biosynthesis</keyword>
<dbReference type="InterPro" id="IPR001453">
    <property type="entry name" value="MoaB/Mog_dom"/>
</dbReference>
<dbReference type="InterPro" id="IPR036425">
    <property type="entry name" value="MoaB/Mog-like_dom_sf"/>
</dbReference>
<name>A0A6M5YJZ6_9BACT</name>
<dbReference type="UniPathway" id="UPA00344"/>
<evidence type="ECO:0000259" key="7">
    <source>
        <dbReference type="SMART" id="SM00852"/>
    </source>
</evidence>
<dbReference type="GO" id="GO:0006777">
    <property type="term" value="P:Mo-molybdopterin cofactor biosynthetic process"/>
    <property type="evidence" value="ECO:0007669"/>
    <property type="project" value="UniProtKB-UniRule"/>
</dbReference>
<dbReference type="CDD" id="cd00887">
    <property type="entry name" value="MoeA"/>
    <property type="match status" value="1"/>
</dbReference>
<dbReference type="GO" id="GO:0046872">
    <property type="term" value="F:metal ion binding"/>
    <property type="evidence" value="ECO:0007669"/>
    <property type="project" value="UniProtKB-UniRule"/>
</dbReference>
<evidence type="ECO:0000256" key="2">
    <source>
        <dbReference type="ARBA" id="ARBA00005046"/>
    </source>
</evidence>
<dbReference type="PANTHER" id="PTHR10192:SF5">
    <property type="entry name" value="GEPHYRIN"/>
    <property type="match status" value="1"/>
</dbReference>
<dbReference type="GO" id="GO:0061599">
    <property type="term" value="F:molybdopterin molybdotransferase activity"/>
    <property type="evidence" value="ECO:0007669"/>
    <property type="project" value="UniProtKB-UniRule"/>
</dbReference>
<dbReference type="GO" id="GO:0005829">
    <property type="term" value="C:cytosol"/>
    <property type="evidence" value="ECO:0007669"/>
    <property type="project" value="TreeGrafter"/>
</dbReference>
<evidence type="ECO:0000313" key="8">
    <source>
        <dbReference type="EMBL" id="QJW94295.1"/>
    </source>
</evidence>
<gene>
    <name evidence="8" type="ORF">FTUN_1815</name>
</gene>
<keyword evidence="6 8" id="KW-0808">Transferase</keyword>
<keyword evidence="6" id="KW-0500">Molybdenum</keyword>
<organism evidence="8 9">
    <name type="scientific">Frigoriglobus tundricola</name>
    <dbReference type="NCBI Taxonomy" id="2774151"/>
    <lineage>
        <taxon>Bacteria</taxon>
        <taxon>Pseudomonadati</taxon>
        <taxon>Planctomycetota</taxon>
        <taxon>Planctomycetia</taxon>
        <taxon>Gemmatales</taxon>
        <taxon>Gemmataceae</taxon>
        <taxon>Frigoriglobus</taxon>
    </lineage>
</organism>
<dbReference type="SUPFAM" id="SSF63867">
    <property type="entry name" value="MoeA C-terminal domain-like"/>
    <property type="match status" value="1"/>
</dbReference>
<comment type="similarity">
    <text evidence="3 6">Belongs to the MoeA family.</text>
</comment>
<dbReference type="PANTHER" id="PTHR10192">
    <property type="entry name" value="MOLYBDOPTERIN BIOSYNTHESIS PROTEIN"/>
    <property type="match status" value="1"/>
</dbReference>
<proteinExistence type="inferred from homology"/>
<evidence type="ECO:0000256" key="4">
    <source>
        <dbReference type="ARBA" id="ARBA00023150"/>
    </source>
</evidence>
<protein>
    <recommendedName>
        <fullName evidence="6">Molybdopterin molybdenumtransferase</fullName>
        <ecNumber evidence="6">2.10.1.1</ecNumber>
    </recommendedName>
</protein>
<dbReference type="Pfam" id="PF03453">
    <property type="entry name" value="MoeA_N"/>
    <property type="match status" value="1"/>
</dbReference>
<comment type="function">
    <text evidence="1 6">Catalyzes the insertion of molybdate into adenylated molybdopterin with the concomitant release of AMP.</text>
</comment>
<accession>A0A6M5YJZ6</accession>